<dbReference type="EMBL" id="AGNL01007581">
    <property type="protein sequence ID" value="EJK71150.1"/>
    <property type="molecule type" value="Genomic_DNA"/>
</dbReference>
<accession>K0T0D3</accession>
<dbReference type="AlphaFoldDB" id="K0T0D3"/>
<gene>
    <name evidence="1" type="ORF">THAOC_07437</name>
</gene>
<dbReference type="Proteomes" id="UP000266841">
    <property type="component" value="Unassembled WGS sequence"/>
</dbReference>
<comment type="caution">
    <text evidence="1">The sequence shown here is derived from an EMBL/GenBank/DDBJ whole genome shotgun (WGS) entry which is preliminary data.</text>
</comment>
<protein>
    <submittedName>
        <fullName evidence="1">Uncharacterized protein</fullName>
    </submittedName>
</protein>
<keyword evidence="2" id="KW-1185">Reference proteome</keyword>
<sequence length="104" mass="11934">MNLSKPDSFTQSMFPGVLELKLKKLTCAFCRAGNMMPVTNMARDLKMERLEKQAARDDPRANFELGDLYMYGHEPTHEDMDESADCKPPRKNIDLAKAATYFKR</sequence>
<evidence type="ECO:0000313" key="2">
    <source>
        <dbReference type="Proteomes" id="UP000266841"/>
    </source>
</evidence>
<reference evidence="1 2" key="1">
    <citation type="journal article" date="2012" name="Genome Biol.">
        <title>Genome and low-iron response of an oceanic diatom adapted to chronic iron limitation.</title>
        <authorList>
            <person name="Lommer M."/>
            <person name="Specht M."/>
            <person name="Roy A.S."/>
            <person name="Kraemer L."/>
            <person name="Andreson R."/>
            <person name="Gutowska M.A."/>
            <person name="Wolf J."/>
            <person name="Bergner S.V."/>
            <person name="Schilhabel M.B."/>
            <person name="Klostermeier U.C."/>
            <person name="Beiko R.G."/>
            <person name="Rosenstiel P."/>
            <person name="Hippler M."/>
            <person name="Laroche J."/>
        </authorList>
    </citation>
    <scope>NUCLEOTIDE SEQUENCE [LARGE SCALE GENOMIC DNA]</scope>
    <source>
        <strain evidence="1 2">CCMP1005</strain>
    </source>
</reference>
<name>K0T0D3_THAOC</name>
<evidence type="ECO:0000313" key="1">
    <source>
        <dbReference type="EMBL" id="EJK71150.1"/>
    </source>
</evidence>
<proteinExistence type="predicted"/>
<feature type="non-terminal residue" evidence="1">
    <location>
        <position position="104"/>
    </location>
</feature>
<organism evidence="1 2">
    <name type="scientific">Thalassiosira oceanica</name>
    <name type="common">Marine diatom</name>
    <dbReference type="NCBI Taxonomy" id="159749"/>
    <lineage>
        <taxon>Eukaryota</taxon>
        <taxon>Sar</taxon>
        <taxon>Stramenopiles</taxon>
        <taxon>Ochrophyta</taxon>
        <taxon>Bacillariophyta</taxon>
        <taxon>Coscinodiscophyceae</taxon>
        <taxon>Thalassiosirophycidae</taxon>
        <taxon>Thalassiosirales</taxon>
        <taxon>Thalassiosiraceae</taxon>
        <taxon>Thalassiosira</taxon>
    </lineage>
</organism>